<sequence>MNYLILAETEFFAMINEADSGCLKTAYGGFISSVISLCHECADRNQAAITLAYTENELQYHNTLYTAAGKSMTDLYVRKALAFVRKMQKFLAAPQVPPLTSNIHPTVIPTAKSKTQKSLQWTGNTLDLVELVYGLSEMGCIDNGETPLKVLAPALYEFFGLDTKECYRYYSAIKLRKNPSRTYFIDKMQKKLNEKIRRDEELERMRR</sequence>
<dbReference type="AlphaFoldDB" id="A0A2K0XC04"/>
<protein>
    <submittedName>
        <fullName evidence="1">RteC protein</fullName>
    </submittedName>
</protein>
<name>A0A2K0XC04_9BACT</name>
<evidence type="ECO:0000313" key="2">
    <source>
        <dbReference type="Proteomes" id="UP000236634"/>
    </source>
</evidence>
<comment type="caution">
    <text evidence="1">The sequence shown here is derived from an EMBL/GenBank/DDBJ whole genome shotgun (WGS) entry which is preliminary data.</text>
</comment>
<proteinExistence type="predicted"/>
<dbReference type="InterPro" id="IPR018534">
    <property type="entry name" value="Tet_reg_excision_RteC"/>
</dbReference>
<dbReference type="RefSeq" id="WP_103004149.1">
    <property type="nucleotide sequence ID" value="NZ_NBAX01000013.1"/>
</dbReference>
<evidence type="ECO:0000313" key="1">
    <source>
        <dbReference type="EMBL" id="PNP92055.1"/>
    </source>
</evidence>
<organism evidence="1 2">
    <name type="scientific">Hoylesella timonensis</name>
    <dbReference type="NCBI Taxonomy" id="386414"/>
    <lineage>
        <taxon>Bacteria</taxon>
        <taxon>Pseudomonadati</taxon>
        <taxon>Bacteroidota</taxon>
        <taxon>Bacteroidia</taxon>
        <taxon>Bacteroidales</taxon>
        <taxon>Prevotellaceae</taxon>
        <taxon>Hoylesella</taxon>
    </lineage>
</organism>
<dbReference type="EMBL" id="NBAX01000013">
    <property type="protein sequence ID" value="PNP92055.1"/>
    <property type="molecule type" value="Genomic_DNA"/>
</dbReference>
<accession>A0A2K0XC04</accession>
<dbReference type="Proteomes" id="UP000236634">
    <property type="component" value="Unassembled WGS sequence"/>
</dbReference>
<dbReference type="Pfam" id="PF09357">
    <property type="entry name" value="RteC"/>
    <property type="match status" value="1"/>
</dbReference>
<reference evidence="1 2" key="1">
    <citation type="submission" date="2017-03" db="EMBL/GenBank/DDBJ databases">
        <authorList>
            <person name="Afonso C.L."/>
            <person name="Miller P.J."/>
            <person name="Scott M.A."/>
            <person name="Spackman E."/>
            <person name="Goraichik I."/>
            <person name="Dimitrov K.M."/>
            <person name="Suarez D.L."/>
            <person name="Swayne D.E."/>
        </authorList>
    </citation>
    <scope>NUCLEOTIDE SEQUENCE [LARGE SCALE GENOMIC DNA]</scope>
    <source>
        <strain evidence="1 2">DNF00076</strain>
    </source>
</reference>
<gene>
    <name evidence="1" type="ORF">BFS16_12020</name>
</gene>